<evidence type="ECO:0000313" key="2">
    <source>
        <dbReference type="EMBL" id="KAJ8890187.1"/>
    </source>
</evidence>
<feature type="region of interest" description="Disordered" evidence="1">
    <location>
        <begin position="342"/>
        <end position="405"/>
    </location>
</feature>
<accession>A0ABQ9I0M7</accession>
<organism evidence="2 3">
    <name type="scientific">Dryococelus australis</name>
    <dbReference type="NCBI Taxonomy" id="614101"/>
    <lineage>
        <taxon>Eukaryota</taxon>
        <taxon>Metazoa</taxon>
        <taxon>Ecdysozoa</taxon>
        <taxon>Arthropoda</taxon>
        <taxon>Hexapoda</taxon>
        <taxon>Insecta</taxon>
        <taxon>Pterygota</taxon>
        <taxon>Neoptera</taxon>
        <taxon>Polyneoptera</taxon>
        <taxon>Phasmatodea</taxon>
        <taxon>Verophasmatodea</taxon>
        <taxon>Anareolatae</taxon>
        <taxon>Phasmatidae</taxon>
        <taxon>Eurycanthinae</taxon>
        <taxon>Dryococelus</taxon>
    </lineage>
</organism>
<keyword evidence="3" id="KW-1185">Reference proteome</keyword>
<feature type="region of interest" description="Disordered" evidence="1">
    <location>
        <begin position="432"/>
        <end position="468"/>
    </location>
</feature>
<dbReference type="Proteomes" id="UP001159363">
    <property type="component" value="Chromosome 3"/>
</dbReference>
<protein>
    <submittedName>
        <fullName evidence="2">Uncharacterized protein</fullName>
    </submittedName>
</protein>
<reference evidence="2 3" key="1">
    <citation type="submission" date="2023-02" db="EMBL/GenBank/DDBJ databases">
        <title>LHISI_Scaffold_Assembly.</title>
        <authorList>
            <person name="Stuart O.P."/>
            <person name="Cleave R."/>
            <person name="Magrath M.J.L."/>
            <person name="Mikheyev A.S."/>
        </authorList>
    </citation>
    <scope>NUCLEOTIDE SEQUENCE [LARGE SCALE GENOMIC DNA]</scope>
    <source>
        <strain evidence="2">Daus_M_001</strain>
        <tissue evidence="2">Leg muscle</tissue>
    </source>
</reference>
<dbReference type="EMBL" id="JARBHB010000003">
    <property type="protein sequence ID" value="KAJ8890187.1"/>
    <property type="molecule type" value="Genomic_DNA"/>
</dbReference>
<feature type="compositionally biased region" description="Basic and acidic residues" evidence="1">
    <location>
        <begin position="344"/>
        <end position="361"/>
    </location>
</feature>
<sequence>MKGQGKQEIPEKSHRHMALLGANPTHESGGDPSGNRTRFVLAGLLVSRHCEMGFLGVLRFLPSLHSFTVPPPTHLTPIVKRLNPEHAISMHAGTWEHTHRWKASSTIRKFSSMRGSYPEIAAPGLRILPFHTSIDRRQPMRSLHRAYIASWHRRNPTRSPRDATLLVSCICILFLRSTVRHTTDKGREMLPQLSLTTVHLNPRTDCCGPAVSEKVVNACWKGLKKCSLYREPAPAEFSAAARHATPTCPHAEGRPTPPPPPLPACLPACLPASLPPQTVLPRLSRHPSARRWKLTTNRSSPNILHQCAHTRTHTHQVVAARKSFSRNNLAFRLDSYQLETGTNEARRDEMASSKPTKREQIPRVGNTGWRRIRKSPKKTITPRLPAAHCPPPPRALPTSGPEIERGIPDMGGKQLFLGRDVKQNILNITDPGEAGATWEPAARGTDGDVTSRLSGYSSTTTENQVGFPTGSLRDFRTWESRRDDAAGWRAFSGISRFPCPCIPALLHTHHISPSLALKTSIRPDHPAPLSRGVGDPNRLSPRLRDFETQEKSASFLVYHCIAFRGPLERTKHRIQHAPSLKLQARHFDGVAVSPSAIHPCETIRGETNTKLRRVPYPRREQWFAVLTQLEQTAATRRCTGQGKNPKHIATTVCTRNTEALADLPSLQHCIRDDRAATKCVLTLATPCMGSDFQKCTRDSELQQSGCALQHYNHYVHRGEGLICDHLLGHAGYEPLTRLRDGGRRERSISKPRRQANYSTDVWPVTKQMGTKAGVALRPA</sequence>
<gene>
    <name evidence="2" type="ORF">PR048_009694</name>
</gene>
<comment type="caution">
    <text evidence="2">The sequence shown here is derived from an EMBL/GenBank/DDBJ whole genome shotgun (WGS) entry which is preliminary data.</text>
</comment>
<feature type="compositionally biased region" description="Polar residues" evidence="1">
    <location>
        <begin position="451"/>
        <end position="466"/>
    </location>
</feature>
<name>A0ABQ9I0M7_9NEOP</name>
<proteinExistence type="predicted"/>
<evidence type="ECO:0000256" key="1">
    <source>
        <dbReference type="SAM" id="MobiDB-lite"/>
    </source>
</evidence>
<evidence type="ECO:0000313" key="3">
    <source>
        <dbReference type="Proteomes" id="UP001159363"/>
    </source>
</evidence>